<dbReference type="InterPro" id="IPR007822">
    <property type="entry name" value="LANC-like"/>
</dbReference>
<dbReference type="Pfam" id="PF05147">
    <property type="entry name" value="LANC_like"/>
    <property type="match status" value="1"/>
</dbReference>
<proteinExistence type="predicted"/>
<protein>
    <submittedName>
        <fullName evidence="1">Uncharacterized protein</fullName>
    </submittedName>
</protein>
<organism evidence="1 2">
    <name type="scientific">Hymenobacter cellulosivorans</name>
    <dbReference type="NCBI Taxonomy" id="2932249"/>
    <lineage>
        <taxon>Bacteria</taxon>
        <taxon>Pseudomonadati</taxon>
        <taxon>Bacteroidota</taxon>
        <taxon>Cytophagia</taxon>
        <taxon>Cytophagales</taxon>
        <taxon>Hymenobacteraceae</taxon>
        <taxon>Hymenobacter</taxon>
    </lineage>
</organism>
<dbReference type="SMART" id="SM01260">
    <property type="entry name" value="LANC_like"/>
    <property type="match status" value="1"/>
</dbReference>
<dbReference type="RefSeq" id="WP_244722178.1">
    <property type="nucleotide sequence ID" value="NZ_CP095049.1"/>
</dbReference>
<evidence type="ECO:0000313" key="2">
    <source>
        <dbReference type="Proteomes" id="UP000831785"/>
    </source>
</evidence>
<reference evidence="1 2" key="1">
    <citation type="submission" date="2022-04" db="EMBL/GenBank/DDBJ databases">
        <title>Hymenobacter sp. isolated from the air.</title>
        <authorList>
            <person name="Won M."/>
            <person name="Lee C.-M."/>
            <person name="Woen H.-Y."/>
            <person name="Kwon S.-W."/>
        </authorList>
    </citation>
    <scope>NUCLEOTIDE SEQUENCE [LARGE SCALE GENOMIC DNA]</scope>
    <source>
        <strain evidence="2">5116 S-27</strain>
    </source>
</reference>
<dbReference type="EMBL" id="CP095049">
    <property type="protein sequence ID" value="UOQ54744.1"/>
    <property type="molecule type" value="Genomic_DNA"/>
</dbReference>
<evidence type="ECO:0000313" key="1">
    <source>
        <dbReference type="EMBL" id="UOQ54744.1"/>
    </source>
</evidence>
<dbReference type="SUPFAM" id="SSF158745">
    <property type="entry name" value="LanC-like"/>
    <property type="match status" value="1"/>
</dbReference>
<dbReference type="Gene3D" id="1.50.10.20">
    <property type="match status" value="1"/>
</dbReference>
<dbReference type="Proteomes" id="UP000831785">
    <property type="component" value="Chromosome"/>
</dbReference>
<gene>
    <name evidence="1" type="ORF">MUN80_08290</name>
</gene>
<accession>A0ABY4FDI3</accession>
<sequence length="399" mass="44521">MNSKMGKPSLSSVHKDKDGLITGWRDIHTIVANKSSHGGNVSERLGYAAYYYAVYRVFGQEQDAIRAKELLSQLLILLAPSVAGILSPSQLNNLVVLAWLHAEMVQHAVLSTENSDQLAEWDVRLLTEATVLIENASHNRADLLRIVRYFYLRLPQQLQAGQWEQVTGLVERMLAEKALGFPGATKPGAPATRLGLADGLAGELLLLVQLAERGTLRASLIEQVRQGILYILSAKREVDFSEKKYAIFPAEIGHDQEDDATFSNELSWRAGDLGQALLFYKGYELLQDAELVRLAELVGLNTLLRTDVRSTGVTTAEFGTGAAGVAHLYRKLYQLTGHEAYRKGYSYWLTQTRSWLSHELHTDFYLHREHDLRQGLVGVGLVLLSAISEQELNWDRALL</sequence>
<name>A0ABY4FDI3_9BACT</name>
<keyword evidence="2" id="KW-1185">Reference proteome</keyword>